<protein>
    <recommendedName>
        <fullName evidence="4">Secreted protein</fullName>
    </recommendedName>
</protein>
<dbReference type="EMBL" id="GGFL01011914">
    <property type="protein sequence ID" value="MBW76092.1"/>
    <property type="molecule type" value="Transcribed_RNA"/>
</dbReference>
<reference evidence="3" key="1">
    <citation type="submission" date="2018-01" db="EMBL/GenBank/DDBJ databases">
        <title>An insight into the sialome of Amazonian anophelines.</title>
        <authorList>
            <person name="Ribeiro J.M."/>
            <person name="Scarpassa V."/>
            <person name="Calvo E."/>
        </authorList>
    </citation>
    <scope>NUCLEOTIDE SEQUENCE</scope>
</reference>
<accession>A0A2M4DET1</accession>
<feature type="signal peptide" evidence="2">
    <location>
        <begin position="1"/>
        <end position="20"/>
    </location>
</feature>
<sequence>MCSCISSILIPFLALSAVSASSLQYLSDFFCISASLSRISFSHLFLCILLLLLHYTYDTILPLALPYL</sequence>
<feature type="transmembrane region" description="Helical" evidence="1">
    <location>
        <begin position="36"/>
        <end position="57"/>
    </location>
</feature>
<dbReference type="AlphaFoldDB" id="A0A2M4DET1"/>
<feature type="chain" id="PRO_5014740322" description="Secreted protein" evidence="2">
    <location>
        <begin position="21"/>
        <end position="68"/>
    </location>
</feature>
<keyword evidence="2" id="KW-0732">Signal</keyword>
<evidence type="ECO:0000313" key="3">
    <source>
        <dbReference type="EMBL" id="MBW76092.1"/>
    </source>
</evidence>
<evidence type="ECO:0000256" key="2">
    <source>
        <dbReference type="SAM" id="SignalP"/>
    </source>
</evidence>
<keyword evidence="1" id="KW-0472">Membrane</keyword>
<name>A0A2M4DET1_ANODA</name>
<keyword evidence="1" id="KW-1133">Transmembrane helix</keyword>
<keyword evidence="1" id="KW-0812">Transmembrane</keyword>
<organism evidence="3">
    <name type="scientific">Anopheles darlingi</name>
    <name type="common">Mosquito</name>
    <dbReference type="NCBI Taxonomy" id="43151"/>
    <lineage>
        <taxon>Eukaryota</taxon>
        <taxon>Metazoa</taxon>
        <taxon>Ecdysozoa</taxon>
        <taxon>Arthropoda</taxon>
        <taxon>Hexapoda</taxon>
        <taxon>Insecta</taxon>
        <taxon>Pterygota</taxon>
        <taxon>Neoptera</taxon>
        <taxon>Endopterygota</taxon>
        <taxon>Diptera</taxon>
        <taxon>Nematocera</taxon>
        <taxon>Culicoidea</taxon>
        <taxon>Culicidae</taxon>
        <taxon>Anophelinae</taxon>
        <taxon>Anopheles</taxon>
    </lineage>
</organism>
<evidence type="ECO:0008006" key="4">
    <source>
        <dbReference type="Google" id="ProtNLM"/>
    </source>
</evidence>
<proteinExistence type="predicted"/>
<evidence type="ECO:0000256" key="1">
    <source>
        <dbReference type="SAM" id="Phobius"/>
    </source>
</evidence>